<comment type="caution">
    <text evidence="1">The sequence shown here is derived from an EMBL/GenBank/DDBJ whole genome shotgun (WGS) entry which is preliminary data.</text>
</comment>
<evidence type="ECO:0000313" key="1">
    <source>
        <dbReference type="EMBL" id="KGN98413.1"/>
    </source>
</evidence>
<organism evidence="1 2">
    <name type="scientific">Porphyromonas gingivicanis</name>
    <dbReference type="NCBI Taxonomy" id="266762"/>
    <lineage>
        <taxon>Bacteria</taxon>
        <taxon>Pseudomonadati</taxon>
        <taxon>Bacteroidota</taxon>
        <taxon>Bacteroidia</taxon>
        <taxon>Bacteroidales</taxon>
        <taxon>Porphyromonadaceae</taxon>
        <taxon>Porphyromonas</taxon>
    </lineage>
</organism>
<dbReference type="AlphaFoldDB" id="A0A0A2G576"/>
<gene>
    <name evidence="1" type="ORF">HQ36_02015</name>
</gene>
<reference evidence="1 2" key="1">
    <citation type="submission" date="2014-08" db="EMBL/GenBank/DDBJ databases">
        <title>Porphyromonas gingivicanis strain:COT-022_OH1391 Genome sequencing.</title>
        <authorList>
            <person name="Wallis C."/>
            <person name="Deusch O."/>
            <person name="O'Flynn C."/>
            <person name="Davis I."/>
            <person name="Jospin G."/>
            <person name="Darling A.E."/>
            <person name="Coil D.A."/>
            <person name="Alexiev A."/>
            <person name="Horsfall A."/>
            <person name="Kirkwood N."/>
            <person name="Harris S."/>
            <person name="Eisen J.A."/>
        </authorList>
    </citation>
    <scope>NUCLEOTIDE SEQUENCE [LARGE SCALE GENOMIC DNA]</scope>
    <source>
        <strain evidence="2">COT-022 OH1391</strain>
    </source>
</reference>
<dbReference type="STRING" id="266762.HQ36_02015"/>
<keyword evidence="2" id="KW-1185">Reference proteome</keyword>
<accession>A0A0A2G576</accession>
<dbReference type="Proteomes" id="UP000030134">
    <property type="component" value="Unassembled WGS sequence"/>
</dbReference>
<name>A0A0A2G576_9PORP</name>
<dbReference type="EMBL" id="JQZW01000006">
    <property type="protein sequence ID" value="KGN98413.1"/>
    <property type="molecule type" value="Genomic_DNA"/>
</dbReference>
<proteinExistence type="predicted"/>
<protein>
    <recommendedName>
        <fullName evidence="3">XRE family transcriptional regulator</fullName>
    </recommendedName>
</protein>
<sequence>MKELTDFLESLSDRERDKVKVEIADACNLSIYTIEAYRRGERSPKPRTASIIRDFIKTSKQERR</sequence>
<evidence type="ECO:0008006" key="3">
    <source>
        <dbReference type="Google" id="ProtNLM"/>
    </source>
</evidence>
<evidence type="ECO:0000313" key="2">
    <source>
        <dbReference type="Proteomes" id="UP000030134"/>
    </source>
</evidence>